<feature type="domain" description="Phosphatidic acid phosphatase type 2/haloperoxidase" evidence="2">
    <location>
        <begin position="88"/>
        <end position="200"/>
    </location>
</feature>
<keyword evidence="1" id="KW-0472">Membrane</keyword>
<feature type="transmembrane region" description="Helical" evidence="1">
    <location>
        <begin position="158"/>
        <end position="177"/>
    </location>
</feature>
<dbReference type="RefSeq" id="WP_226371610.1">
    <property type="nucleotide sequence ID" value="NZ_JAGIKX010000038.1"/>
</dbReference>
<evidence type="ECO:0000256" key="1">
    <source>
        <dbReference type="SAM" id="Phobius"/>
    </source>
</evidence>
<dbReference type="InterPro" id="IPR000326">
    <property type="entry name" value="PAP2/HPO"/>
</dbReference>
<reference evidence="3 4" key="1">
    <citation type="submission" date="2021-03" db="EMBL/GenBank/DDBJ databases">
        <title>Genomic Encyclopedia of Type Strains, Phase IV (KMG-IV): sequencing the most valuable type-strain genomes for metagenomic binning, comparative biology and taxonomic classification.</title>
        <authorList>
            <person name="Goeker M."/>
        </authorList>
    </citation>
    <scope>NUCLEOTIDE SEQUENCE [LARGE SCALE GENOMIC DNA]</scope>
    <source>
        <strain evidence="3 4">DSM 25790</strain>
    </source>
</reference>
<feature type="transmembrane region" description="Helical" evidence="1">
    <location>
        <begin position="7"/>
        <end position="28"/>
    </location>
</feature>
<evidence type="ECO:0000259" key="2">
    <source>
        <dbReference type="SMART" id="SM00014"/>
    </source>
</evidence>
<dbReference type="EMBL" id="JAGIKX010000038">
    <property type="protein sequence ID" value="MBP2258828.1"/>
    <property type="molecule type" value="Genomic_DNA"/>
</dbReference>
<feature type="transmembrane region" description="Helical" evidence="1">
    <location>
        <begin position="89"/>
        <end position="109"/>
    </location>
</feature>
<dbReference type="PANTHER" id="PTHR14969">
    <property type="entry name" value="SPHINGOSINE-1-PHOSPHATE PHOSPHOHYDROLASE"/>
    <property type="match status" value="1"/>
</dbReference>
<dbReference type="SUPFAM" id="SSF48317">
    <property type="entry name" value="Acid phosphatase/Vanadium-dependent haloperoxidase"/>
    <property type="match status" value="1"/>
</dbReference>
<dbReference type="CDD" id="cd03392">
    <property type="entry name" value="PAP2_like_2"/>
    <property type="match status" value="1"/>
</dbReference>
<dbReference type="Proteomes" id="UP001519294">
    <property type="component" value="Unassembled WGS sequence"/>
</dbReference>
<dbReference type="InterPro" id="IPR036938">
    <property type="entry name" value="PAP2/HPO_sf"/>
</dbReference>
<keyword evidence="1" id="KW-1133">Transmembrane helix</keyword>
<dbReference type="EC" id="3.6.1.27" evidence="3"/>
<proteinExistence type="predicted"/>
<protein>
    <submittedName>
        <fullName evidence="3">Undecaprenyl-diphosphatase</fullName>
        <ecNumber evidence="3">3.6.1.27</ecNumber>
    </submittedName>
</protein>
<gene>
    <name evidence="3" type="ORF">J2Z81_002813</name>
</gene>
<evidence type="ECO:0000313" key="4">
    <source>
        <dbReference type="Proteomes" id="UP001519294"/>
    </source>
</evidence>
<dbReference type="GO" id="GO:0050380">
    <property type="term" value="F:undecaprenyl-diphosphatase activity"/>
    <property type="evidence" value="ECO:0007669"/>
    <property type="project" value="UniProtKB-EC"/>
</dbReference>
<accession>A0ABS4SBE2</accession>
<dbReference type="PANTHER" id="PTHR14969:SF13">
    <property type="entry name" value="AT30094P"/>
    <property type="match status" value="1"/>
</dbReference>
<feature type="transmembrane region" description="Helical" evidence="1">
    <location>
        <begin position="129"/>
        <end position="146"/>
    </location>
</feature>
<dbReference type="Pfam" id="PF01569">
    <property type="entry name" value="PAP2"/>
    <property type="match status" value="1"/>
</dbReference>
<keyword evidence="3" id="KW-0378">Hydrolase</keyword>
<dbReference type="SMART" id="SM00014">
    <property type="entry name" value="acidPPc"/>
    <property type="match status" value="1"/>
</dbReference>
<keyword evidence="4" id="KW-1185">Reference proteome</keyword>
<sequence>MSKKRLYSILFLCVFTFIIMTNWFVQIINGKMPYLDQWTRALVDTLADTNIFMVSRWITELGSASFLVPFTLLMSICFWWLFHEWITPLLFALGTLISHYMNVIIKMLVSRERPRIFTEANAEGYSFPSGHAMISLVCYGLFTYFITEKISSKKLKLCVNLASAILIFIIGMSRFIINVHYLTDVLTGFMFGFIMLIVIIYIHKYVVHRFLNKQM</sequence>
<keyword evidence="1" id="KW-0812">Transmembrane</keyword>
<feature type="transmembrane region" description="Helical" evidence="1">
    <location>
        <begin position="61"/>
        <end position="82"/>
    </location>
</feature>
<evidence type="ECO:0000313" key="3">
    <source>
        <dbReference type="EMBL" id="MBP2258828.1"/>
    </source>
</evidence>
<name>A0ABS4SBE2_9BACI</name>
<dbReference type="Gene3D" id="1.20.144.10">
    <property type="entry name" value="Phosphatidic acid phosphatase type 2/haloperoxidase"/>
    <property type="match status" value="2"/>
</dbReference>
<feature type="transmembrane region" description="Helical" evidence="1">
    <location>
        <begin position="189"/>
        <end position="207"/>
    </location>
</feature>
<comment type="caution">
    <text evidence="3">The sequence shown here is derived from an EMBL/GenBank/DDBJ whole genome shotgun (WGS) entry which is preliminary data.</text>
</comment>
<organism evidence="3 4">
    <name type="scientific">Virgibacillus alimentarius</name>
    <dbReference type="NCBI Taxonomy" id="698769"/>
    <lineage>
        <taxon>Bacteria</taxon>
        <taxon>Bacillati</taxon>
        <taxon>Bacillota</taxon>
        <taxon>Bacilli</taxon>
        <taxon>Bacillales</taxon>
        <taxon>Bacillaceae</taxon>
        <taxon>Virgibacillus</taxon>
    </lineage>
</organism>